<reference evidence="2" key="1">
    <citation type="journal article" date="2019" name="MBio">
        <title>Comparative genomics for the elucidation of multidrug resistance (MDR) in Candida lusitaniae.</title>
        <authorList>
            <person name="Kannan A."/>
            <person name="Asner S.A."/>
            <person name="Trachsel E."/>
            <person name="Kelly S."/>
            <person name="Parker J."/>
            <person name="Sanglard D."/>
        </authorList>
    </citation>
    <scope>NUCLEOTIDE SEQUENCE [LARGE SCALE GENOMIC DNA]</scope>
    <source>
        <strain evidence="2">P1</strain>
    </source>
</reference>
<gene>
    <name evidence="1" type="ORF">EJF14_40695</name>
</gene>
<keyword evidence="2" id="KW-1185">Reference proteome</keyword>
<name>A0ACD0WM47_CLALS</name>
<dbReference type="EMBL" id="CP038487">
    <property type="protein sequence ID" value="QFZ28649.1"/>
    <property type="molecule type" value="Genomic_DNA"/>
</dbReference>
<dbReference type="Proteomes" id="UP000326582">
    <property type="component" value="Chromosome 4"/>
</dbReference>
<accession>A0ACD0WM47</accession>
<protein>
    <submittedName>
        <fullName evidence="1">Spore wall maturation protein</fullName>
    </submittedName>
</protein>
<evidence type="ECO:0000313" key="1">
    <source>
        <dbReference type="EMBL" id="QFZ28649.1"/>
    </source>
</evidence>
<sequence>MTVTGKTIYEKIHFLYCRTQKKVQNIRRQKFAVCSDEDAIQTILDNTSSEMQDETSGIYIRTFSDVMVMEKEKGNSIVGVVTECFQAKPFDLWFVSTILDNSIMVFDKQDLNTQMSNLALDDAKEIATKITEIFETTVKNSAKVDRWSEGRDSFIKNVQFFTSRNAQVEAVLPAFPCKSSNPEKVASTTPDKGEELALNRIIEFVSYVNEIYPPGMKFFIVSDGHVFSDCINVDDKVVDSYTEQLKKLYHRVKPEGFDGIHFRGLNDCFKSSTKNQIAPQLKTTTVDHYLDTQLDDATEINRKIMMLGCDDNAETLREEIKTPSHPRLYLYRGFNKFMYEDLVNTPKAQAMSRKKFKKMVSSIAFEMILRNDAYSNLVELVFPFHLRLSIHAHHNAGPKYGIRLLDTSICCSYDHNPDEEDRLLHIPTPWHNAVFKLGDRDKMIVSNSKLAEMLEKDEKYVGGWHEKERCFVYAPSVQPNL</sequence>
<organism evidence="1 2">
    <name type="scientific">Clavispora lusitaniae</name>
    <name type="common">Candida lusitaniae</name>
    <dbReference type="NCBI Taxonomy" id="36911"/>
    <lineage>
        <taxon>Eukaryota</taxon>
        <taxon>Fungi</taxon>
        <taxon>Dikarya</taxon>
        <taxon>Ascomycota</taxon>
        <taxon>Saccharomycotina</taxon>
        <taxon>Pichiomycetes</taxon>
        <taxon>Metschnikowiaceae</taxon>
        <taxon>Clavispora</taxon>
    </lineage>
</organism>
<evidence type="ECO:0000313" key="2">
    <source>
        <dbReference type="Proteomes" id="UP000326582"/>
    </source>
</evidence>
<proteinExistence type="predicted"/>